<dbReference type="Proteomes" id="UP001234297">
    <property type="component" value="Chromosome 7"/>
</dbReference>
<sequence>MSAEVQLEAVQHNADGEETRVLEEPTFEDVVYEIKINNNNNNYFSRCQTLEIEKKTILKRITGAVFLGEMLAMLGPSGSGKTTLLTALGGRLGGKLSGTITYNGRPFSNAIKRNTGFVTQDDVHFPHLTVTETLVYTALLRLPNSLTIVEKENQAKAVMAQLGLTKCKDIIIGGQFVRGVSGGERKRVSIGQEMLINPGMLFLDEPTSGLDSTTAQQIVSLLLELVQRGRTVVMTIHQPSSNIFYMFHKVLLLCDGNPVYFGRGSDAMGYFESVGYAPFVPMNPADFLLDLANGVSFNHSEKSQMAIKQALISAYEHNIRNKLKEDLKGIDGQSQEIVDDKKIGTWSTTWWQQFSVLLRGGVKVALIFFMVSFWGFYGISSTLYTFPKERAMLAKERSSGMYRLSTYFMARVVGAMPMEFHLPTIFVNISYWMGGLRRTADAFFKTLFIILLSVMSSEGIGLAVGALVFDLKSAATFASIIMLTFLLAGGFLVQHVPAFIAWIKYISLVQYAYKLLLISQYRAGEMYPCGPSSHCLVSEFPSIKLVGLDHAAFSAVMLVVLTLAF</sequence>
<accession>A0ACC2L731</accession>
<keyword evidence="2" id="KW-1185">Reference proteome</keyword>
<reference evidence="1 2" key="1">
    <citation type="journal article" date="2022" name="Hortic Res">
        <title>A haplotype resolved chromosomal level avocado genome allows analysis of novel avocado genes.</title>
        <authorList>
            <person name="Nath O."/>
            <person name="Fletcher S.J."/>
            <person name="Hayward A."/>
            <person name="Shaw L.M."/>
            <person name="Masouleh A.K."/>
            <person name="Furtado A."/>
            <person name="Henry R.J."/>
            <person name="Mitter N."/>
        </authorList>
    </citation>
    <scope>NUCLEOTIDE SEQUENCE [LARGE SCALE GENOMIC DNA]</scope>
    <source>
        <strain evidence="2">cv. Hass</strain>
    </source>
</reference>
<evidence type="ECO:0000313" key="1">
    <source>
        <dbReference type="EMBL" id="KAJ8629152.1"/>
    </source>
</evidence>
<gene>
    <name evidence="1" type="ORF">MRB53_022475</name>
</gene>
<comment type="caution">
    <text evidence="1">The sequence shown here is derived from an EMBL/GenBank/DDBJ whole genome shotgun (WGS) entry which is preliminary data.</text>
</comment>
<protein>
    <submittedName>
        <fullName evidence="1">Uncharacterized protein</fullName>
    </submittedName>
</protein>
<proteinExistence type="predicted"/>
<evidence type="ECO:0000313" key="2">
    <source>
        <dbReference type="Proteomes" id="UP001234297"/>
    </source>
</evidence>
<organism evidence="1 2">
    <name type="scientific">Persea americana</name>
    <name type="common">Avocado</name>
    <dbReference type="NCBI Taxonomy" id="3435"/>
    <lineage>
        <taxon>Eukaryota</taxon>
        <taxon>Viridiplantae</taxon>
        <taxon>Streptophyta</taxon>
        <taxon>Embryophyta</taxon>
        <taxon>Tracheophyta</taxon>
        <taxon>Spermatophyta</taxon>
        <taxon>Magnoliopsida</taxon>
        <taxon>Magnoliidae</taxon>
        <taxon>Laurales</taxon>
        <taxon>Lauraceae</taxon>
        <taxon>Persea</taxon>
    </lineage>
</organism>
<dbReference type="EMBL" id="CM056815">
    <property type="protein sequence ID" value="KAJ8629152.1"/>
    <property type="molecule type" value="Genomic_DNA"/>
</dbReference>
<name>A0ACC2L731_PERAE</name>